<sequence>MRTTLDLDPAVLSAARAKAAAEHISLGRAVSELALSGLRVARVTRRAPSGFPVLSGVPGHLVTDELVTSYRDDEADAGDVA</sequence>
<organism evidence="1 2">
    <name type="scientific">Tsukamurella asaccharolytica</name>
    <dbReference type="NCBI Taxonomy" id="2592067"/>
    <lineage>
        <taxon>Bacteria</taxon>
        <taxon>Bacillati</taxon>
        <taxon>Actinomycetota</taxon>
        <taxon>Actinomycetes</taxon>
        <taxon>Mycobacteriales</taxon>
        <taxon>Tsukamurellaceae</taxon>
        <taxon>Tsukamurella</taxon>
    </lineage>
</organism>
<dbReference type="Proteomes" id="UP000317291">
    <property type="component" value="Unassembled WGS sequence"/>
</dbReference>
<proteinExistence type="predicted"/>
<keyword evidence="2" id="KW-1185">Reference proteome</keyword>
<dbReference type="EMBL" id="VIGW01000003">
    <property type="protein sequence ID" value="TWS20134.1"/>
    <property type="molecule type" value="Genomic_DNA"/>
</dbReference>
<evidence type="ECO:0000313" key="1">
    <source>
        <dbReference type="EMBL" id="TWS20134.1"/>
    </source>
</evidence>
<protein>
    <submittedName>
        <fullName evidence="1">DUF2191 domain-containing protein</fullName>
    </submittedName>
</protein>
<gene>
    <name evidence="1" type="ORF">FK529_08390</name>
</gene>
<evidence type="ECO:0000313" key="2">
    <source>
        <dbReference type="Proteomes" id="UP000317291"/>
    </source>
</evidence>
<accession>A0A5C5RCB3</accession>
<dbReference type="AlphaFoldDB" id="A0A5C5RCB3"/>
<name>A0A5C5RCB3_9ACTN</name>
<comment type="caution">
    <text evidence="1">The sequence shown here is derived from an EMBL/GenBank/DDBJ whole genome shotgun (WGS) entry which is preliminary data.</text>
</comment>
<reference evidence="1 2" key="1">
    <citation type="submission" date="2019-06" db="EMBL/GenBank/DDBJ databases">
        <title>Tsukamurella conjunctivitidis sp. nov., Tsukamurella assacharolytica sp. nov. and Tsukamurella sputae sp. nov. isolated from patients with conjunctivitis, bacteraemia (lymphoma) and respiratory infection (sputum) in Hong Kong.</title>
        <authorList>
            <person name="Teng J.L.L."/>
            <person name="Lee H.H."/>
            <person name="Fong J.Y.H."/>
            <person name="Fok K.M.N."/>
            <person name="Lau S.K.P."/>
            <person name="Woo P.C.Y."/>
        </authorList>
    </citation>
    <scope>NUCLEOTIDE SEQUENCE [LARGE SCALE GENOMIC DNA]</scope>
    <source>
        <strain evidence="1 2">HKU71</strain>
    </source>
</reference>